<dbReference type="AlphaFoldDB" id="A0A0H3J8S5"/>
<proteinExistence type="predicted"/>
<dbReference type="InterPro" id="IPR036209">
    <property type="entry name" value="YwmB-like_sf"/>
</dbReference>
<reference evidence="1 4" key="1">
    <citation type="journal article" date="2015" name="Genome Announc.">
        <title>Complete Genome Sequence of the Nitrogen-Fixing and Solvent-Producing Clostridium pasteurianum DSM 525.</title>
        <authorList>
            <person name="Poehlein A."/>
            <person name="Grosse-Honebrink A."/>
            <person name="Zhang Y."/>
            <person name="Minton N.P."/>
            <person name="Daniel R."/>
        </authorList>
    </citation>
    <scope>NUCLEOTIDE SEQUENCE [LARGE SCALE GENOMIC DNA]</scope>
    <source>
        <strain evidence="1">DSM 525</strain>
        <strain evidence="4">DSM 525 / ATCC 6013</strain>
    </source>
</reference>
<gene>
    <name evidence="1" type="ORF">CLPA_c35610</name>
    <name evidence="2" type="ORF">CP6013_03627</name>
</gene>
<dbReference type="RefSeq" id="WP_003445771.1">
    <property type="nucleotide sequence ID" value="NZ_ANZB01000008.1"/>
</dbReference>
<evidence type="ECO:0000313" key="4">
    <source>
        <dbReference type="Proteomes" id="UP000030905"/>
    </source>
</evidence>
<accession>A0A0H3J8S5</accession>
<organism evidence="1 4">
    <name type="scientific">Clostridium pasteurianum DSM 525 = ATCC 6013</name>
    <dbReference type="NCBI Taxonomy" id="1262449"/>
    <lineage>
        <taxon>Bacteria</taxon>
        <taxon>Bacillati</taxon>
        <taxon>Bacillota</taxon>
        <taxon>Clostridia</taxon>
        <taxon>Eubacteriales</taxon>
        <taxon>Clostridiaceae</taxon>
        <taxon>Clostridium</taxon>
    </lineage>
</organism>
<evidence type="ECO:0000313" key="3">
    <source>
        <dbReference type="Proteomes" id="UP000028042"/>
    </source>
</evidence>
<dbReference type="EMBL" id="CP009268">
    <property type="protein sequence ID" value="AJA53605.1"/>
    <property type="molecule type" value="Genomic_DNA"/>
</dbReference>
<keyword evidence="4" id="KW-1185">Reference proteome</keyword>
<dbReference type="KEGG" id="cpae:CPAST_c35610"/>
<evidence type="ECO:0008006" key="5">
    <source>
        <dbReference type="Google" id="ProtNLM"/>
    </source>
</evidence>
<reference evidence="2 3" key="3">
    <citation type="journal article" name="Genome Announc.">
        <title>Improved Draft Genome Sequence of Clostridium pasteurianum Strain ATCC 6013 (DSM 525) Using a Hybrid Next-Generation Sequencing Approach.</title>
        <authorList>
            <person name="Pyne M.E."/>
            <person name="Utturkar S."/>
            <person name="Brown S.D."/>
            <person name="Moo-Young M."/>
            <person name="Chung D.A."/>
            <person name="Chou C.P."/>
        </authorList>
    </citation>
    <scope>NUCLEOTIDE SEQUENCE [LARGE SCALE GENOMIC DNA]</scope>
    <source>
        <strain evidence="2 3">ATCC 6013</strain>
    </source>
</reference>
<dbReference type="SUPFAM" id="SSF143842">
    <property type="entry name" value="YwmB-like"/>
    <property type="match status" value="1"/>
</dbReference>
<reference evidence="2" key="2">
    <citation type="submission" date="2015-10" db="EMBL/GenBank/DDBJ databases">
        <title>Improved Draft Genome Sequence of Clostridium pasteurianum Strain ATCC 6013 (DSM 525) Using a Hybrid Next-Generation Sequencing Approach.</title>
        <authorList>
            <person name="Pyne M.E."/>
            <person name="Utturkar S.M."/>
            <person name="Brown S.D."/>
            <person name="Moo-Young M."/>
            <person name="Chung D.A."/>
            <person name="Chou P.C."/>
        </authorList>
    </citation>
    <scope>NUCLEOTIDE SEQUENCE</scope>
    <source>
        <strain evidence="2">ATCC 6013</strain>
    </source>
</reference>
<sequence>MKIKKIYILCVIIISIMFFMENVMAIENKDLINEILSKTKSSTVEMGISVYYDINTNGKDECIKWLKDMNLYDNNPSEKSVYDDNYTYEGLLKTENNVQIKDLNVRDKDKNVKNKITINNNNVYCREFENGYIYGYIESRKDGDVNRISIFIRKLSKKNSLNDLQRQINISINKNANNINYYKYIKAKVSKDSVKITQNKIENYLKDIGSKNISTVKVNTGFSSVAYTNKYTPISDNGKLIDFNYAVIKSYDGVYIILGTPIIDITY</sequence>
<dbReference type="GeneID" id="93075657"/>
<name>A0A0H3J8S5_CLOPA</name>
<dbReference type="eggNOG" id="ENOG5033YTT">
    <property type="taxonomic scope" value="Bacteria"/>
</dbReference>
<dbReference type="KEGG" id="cpat:CLPA_c35610"/>
<dbReference type="Proteomes" id="UP000030905">
    <property type="component" value="Chromosome"/>
</dbReference>
<dbReference type="Proteomes" id="UP000028042">
    <property type="component" value="Unassembled WGS sequence"/>
</dbReference>
<evidence type="ECO:0000313" key="1">
    <source>
        <dbReference type="EMBL" id="AJA53605.1"/>
    </source>
</evidence>
<dbReference type="EMBL" id="JPGY02000001">
    <property type="protein sequence ID" value="KRU14369.1"/>
    <property type="molecule type" value="Genomic_DNA"/>
</dbReference>
<evidence type="ECO:0000313" key="2">
    <source>
        <dbReference type="EMBL" id="KRU14369.1"/>
    </source>
</evidence>
<dbReference type="PATRIC" id="fig|1262449.3.peg.2500"/>
<protein>
    <recommendedName>
        <fullName evidence="5">TATA-box binding protein</fullName>
    </recommendedName>
</protein>